<organism evidence="9 10">
    <name type="scientific">Aspergillus calidoustus</name>
    <dbReference type="NCBI Taxonomy" id="454130"/>
    <lineage>
        <taxon>Eukaryota</taxon>
        <taxon>Fungi</taxon>
        <taxon>Dikarya</taxon>
        <taxon>Ascomycota</taxon>
        <taxon>Pezizomycotina</taxon>
        <taxon>Eurotiomycetes</taxon>
        <taxon>Eurotiomycetidae</taxon>
        <taxon>Eurotiales</taxon>
        <taxon>Aspergillaceae</taxon>
        <taxon>Aspergillus</taxon>
        <taxon>Aspergillus subgen. Nidulantes</taxon>
    </lineage>
</organism>
<evidence type="ECO:0000256" key="7">
    <source>
        <dbReference type="SAM" id="MobiDB-lite"/>
    </source>
</evidence>
<dbReference type="AlphaFoldDB" id="A0A0U5GMJ8"/>
<dbReference type="GO" id="GO:0000981">
    <property type="term" value="F:DNA-binding transcription factor activity, RNA polymerase II-specific"/>
    <property type="evidence" value="ECO:0007669"/>
    <property type="project" value="InterPro"/>
</dbReference>
<dbReference type="InterPro" id="IPR036864">
    <property type="entry name" value="Zn2-C6_fun-type_DNA-bd_sf"/>
</dbReference>
<dbReference type="Proteomes" id="UP000054771">
    <property type="component" value="Unassembled WGS sequence"/>
</dbReference>
<evidence type="ECO:0000313" key="9">
    <source>
        <dbReference type="EMBL" id="CEN59899.1"/>
    </source>
</evidence>
<dbReference type="OMA" id="DITYTFC"/>
<feature type="domain" description="Zn(2)-C6 fungal-type" evidence="8">
    <location>
        <begin position="31"/>
        <end position="59"/>
    </location>
</feature>
<dbReference type="PANTHER" id="PTHR36206:SF12">
    <property type="entry name" value="ASPERCRYPTIN BIOSYNTHESIS CLUSTER-SPECIFIC TRANSCRIPTION REGULATOR ATNN-RELATED"/>
    <property type="match status" value="1"/>
</dbReference>
<keyword evidence="5" id="KW-0804">Transcription</keyword>
<protein>
    <recommendedName>
        <fullName evidence="8">Zn(2)-C6 fungal-type domain-containing protein</fullName>
    </recommendedName>
</protein>
<dbReference type="CDD" id="cd00067">
    <property type="entry name" value="GAL4"/>
    <property type="match status" value="1"/>
</dbReference>
<dbReference type="Gene3D" id="4.10.240.10">
    <property type="entry name" value="Zn(2)-C6 fungal-type DNA-binding domain"/>
    <property type="match status" value="1"/>
</dbReference>
<dbReference type="EMBL" id="CDMC01000002">
    <property type="protein sequence ID" value="CEN59899.1"/>
    <property type="molecule type" value="Genomic_DNA"/>
</dbReference>
<dbReference type="PANTHER" id="PTHR36206">
    <property type="entry name" value="ASPERCRYPTIN BIOSYNTHESIS CLUSTER-SPECIFIC TRANSCRIPTION REGULATOR ATNN-RELATED"/>
    <property type="match status" value="1"/>
</dbReference>
<keyword evidence="2" id="KW-0862">Zinc</keyword>
<dbReference type="GO" id="GO:0008270">
    <property type="term" value="F:zinc ion binding"/>
    <property type="evidence" value="ECO:0007669"/>
    <property type="project" value="InterPro"/>
</dbReference>
<dbReference type="OrthoDB" id="2593732at2759"/>
<gene>
    <name evidence="9" type="ORF">ASPCAL02340</name>
</gene>
<evidence type="ECO:0000259" key="8">
    <source>
        <dbReference type="PROSITE" id="PS50048"/>
    </source>
</evidence>
<dbReference type="Pfam" id="PF00172">
    <property type="entry name" value="Zn_clus"/>
    <property type="match status" value="1"/>
</dbReference>
<feature type="compositionally biased region" description="Basic residues" evidence="7">
    <location>
        <begin position="16"/>
        <end position="26"/>
    </location>
</feature>
<keyword evidence="1" id="KW-0479">Metal-binding</keyword>
<evidence type="ECO:0000256" key="2">
    <source>
        <dbReference type="ARBA" id="ARBA00022833"/>
    </source>
</evidence>
<dbReference type="InterPro" id="IPR001138">
    <property type="entry name" value="Zn2Cys6_DnaBD"/>
</dbReference>
<dbReference type="InterPro" id="IPR052360">
    <property type="entry name" value="Transcr_Regulatory_Proteins"/>
</dbReference>
<evidence type="ECO:0000256" key="6">
    <source>
        <dbReference type="ARBA" id="ARBA00023242"/>
    </source>
</evidence>
<name>A0A0U5GMJ8_ASPCI</name>
<sequence length="622" mass="68934">MLNEARNKNTKTANHAWRKKPRRSAPKSRLGCRTCKIRRIKCDLSQPSCLRCSSTGRTCDGYNEMPHALKIENTKTSARHCNRKADTMESCDKTCHSCTITRTSQPRPKPGHGLIPQNLEPFMVLPMTEPGHAEAVRFFEYHSIKRLNEYNPCQSWQETLMFFSQTVPAVRSAAVALALIQRRYLDCDGRPQCSDSKLEDGSPDKAPLFHYNRAIQLLLTQDIGCGDGTHATAITLLVCYLFICFDHLAGNDVQAVRHLRGGVELARTIDRDTLNYDHVHDHDHVQPSKTRSLICEVARQIRRLDMQAVTFMVDWAPADIREEEEEEIFMSSQQLPLLCDNSNGSSAFCSLDHAADTLQILVARVVRLCNTGQQVSPLGKMPPLPSSLGDVVLTEWETWSALFENMLLAQGGNLDIMMESESRSSFVSLLRLQHTIARILVSTAGPGREMEYDKYTPQFEQCVALAGAVAASSSSYSGSSSLINNPSRKPTPTATATATATPAFTPEIGIVPVLYIIGVKCRHPVVRRDALNILRRHRIREAIWDSVVTARVVERVIKIEEGGNGEEKGQGQAELVQSAADIPAGRRVQALSFVVEAGGGGRADITYTFCAREGVYVESLVI</sequence>
<feature type="region of interest" description="Disordered" evidence="7">
    <location>
        <begin position="1"/>
        <end position="28"/>
    </location>
</feature>
<dbReference type="SUPFAM" id="SSF57701">
    <property type="entry name" value="Zn2/Cys6 DNA-binding domain"/>
    <property type="match status" value="1"/>
</dbReference>
<evidence type="ECO:0000256" key="4">
    <source>
        <dbReference type="ARBA" id="ARBA00023125"/>
    </source>
</evidence>
<dbReference type="PROSITE" id="PS00463">
    <property type="entry name" value="ZN2_CY6_FUNGAL_1"/>
    <property type="match status" value="1"/>
</dbReference>
<dbReference type="GO" id="GO:0003677">
    <property type="term" value="F:DNA binding"/>
    <property type="evidence" value="ECO:0007669"/>
    <property type="project" value="UniProtKB-KW"/>
</dbReference>
<keyword evidence="3" id="KW-0805">Transcription regulation</keyword>
<dbReference type="PROSITE" id="PS50048">
    <property type="entry name" value="ZN2_CY6_FUNGAL_2"/>
    <property type="match status" value="1"/>
</dbReference>
<evidence type="ECO:0000256" key="5">
    <source>
        <dbReference type="ARBA" id="ARBA00023163"/>
    </source>
</evidence>
<dbReference type="SMART" id="SM00066">
    <property type="entry name" value="GAL4"/>
    <property type="match status" value="1"/>
</dbReference>
<evidence type="ECO:0000256" key="3">
    <source>
        <dbReference type="ARBA" id="ARBA00023015"/>
    </source>
</evidence>
<evidence type="ECO:0000256" key="1">
    <source>
        <dbReference type="ARBA" id="ARBA00022723"/>
    </source>
</evidence>
<keyword evidence="6" id="KW-0539">Nucleus</keyword>
<keyword evidence="10" id="KW-1185">Reference proteome</keyword>
<accession>A0A0U5GMJ8</accession>
<reference evidence="10" key="1">
    <citation type="journal article" date="2016" name="Genome Announc.">
        <title>Draft genome sequences of fungus Aspergillus calidoustus.</title>
        <authorList>
            <person name="Horn F."/>
            <person name="Linde J."/>
            <person name="Mattern D.J."/>
            <person name="Walther G."/>
            <person name="Guthke R."/>
            <person name="Scherlach K."/>
            <person name="Martin K."/>
            <person name="Brakhage A.A."/>
            <person name="Petzke L."/>
            <person name="Valiante V."/>
        </authorList>
    </citation>
    <scope>NUCLEOTIDE SEQUENCE [LARGE SCALE GENOMIC DNA]</scope>
    <source>
        <strain evidence="10">SF006504</strain>
    </source>
</reference>
<keyword evidence="4" id="KW-0238">DNA-binding</keyword>
<evidence type="ECO:0000313" key="10">
    <source>
        <dbReference type="Proteomes" id="UP000054771"/>
    </source>
</evidence>
<proteinExistence type="predicted"/>